<sequence>MHTNQKPELERRGKQAVKAFSSPVSSTLFVLILVLGRDSSDSNYFARGSTTMEAR</sequence>
<gene>
    <name evidence="2" type="ORF">ARMSODRAFT_950467</name>
</gene>
<reference evidence="3" key="1">
    <citation type="journal article" date="2017" name="Nat. Ecol. Evol.">
        <title>Genome expansion and lineage-specific genetic innovations in the forest pathogenic fungi Armillaria.</title>
        <authorList>
            <person name="Sipos G."/>
            <person name="Prasanna A.N."/>
            <person name="Walter M.C."/>
            <person name="O'Connor E."/>
            <person name="Balint B."/>
            <person name="Krizsan K."/>
            <person name="Kiss B."/>
            <person name="Hess J."/>
            <person name="Varga T."/>
            <person name="Slot J."/>
            <person name="Riley R."/>
            <person name="Boka B."/>
            <person name="Rigling D."/>
            <person name="Barry K."/>
            <person name="Lee J."/>
            <person name="Mihaltcheva S."/>
            <person name="LaButti K."/>
            <person name="Lipzen A."/>
            <person name="Waldron R."/>
            <person name="Moloney N.M."/>
            <person name="Sperisen C."/>
            <person name="Kredics L."/>
            <person name="Vagvoelgyi C."/>
            <person name="Patrignani A."/>
            <person name="Fitzpatrick D."/>
            <person name="Nagy I."/>
            <person name="Doyle S."/>
            <person name="Anderson J.B."/>
            <person name="Grigoriev I.V."/>
            <person name="Gueldener U."/>
            <person name="Muensterkoetter M."/>
            <person name="Nagy L.G."/>
        </authorList>
    </citation>
    <scope>NUCLEOTIDE SEQUENCE [LARGE SCALE GENOMIC DNA]</scope>
    <source>
        <strain evidence="3">28-4</strain>
    </source>
</reference>
<protein>
    <submittedName>
        <fullName evidence="2">Uncharacterized protein</fullName>
    </submittedName>
</protein>
<keyword evidence="1" id="KW-0812">Transmembrane</keyword>
<dbReference type="AlphaFoldDB" id="A0A2H3BZ39"/>
<keyword evidence="3" id="KW-1185">Reference proteome</keyword>
<accession>A0A2H3BZ39</accession>
<proteinExistence type="predicted"/>
<feature type="transmembrane region" description="Helical" evidence="1">
    <location>
        <begin position="16"/>
        <end position="35"/>
    </location>
</feature>
<dbReference type="Proteomes" id="UP000218334">
    <property type="component" value="Unassembled WGS sequence"/>
</dbReference>
<keyword evidence="1" id="KW-1133">Transmembrane helix</keyword>
<evidence type="ECO:0000256" key="1">
    <source>
        <dbReference type="SAM" id="Phobius"/>
    </source>
</evidence>
<evidence type="ECO:0000313" key="3">
    <source>
        <dbReference type="Proteomes" id="UP000218334"/>
    </source>
</evidence>
<organism evidence="2 3">
    <name type="scientific">Armillaria solidipes</name>
    <dbReference type="NCBI Taxonomy" id="1076256"/>
    <lineage>
        <taxon>Eukaryota</taxon>
        <taxon>Fungi</taxon>
        <taxon>Dikarya</taxon>
        <taxon>Basidiomycota</taxon>
        <taxon>Agaricomycotina</taxon>
        <taxon>Agaricomycetes</taxon>
        <taxon>Agaricomycetidae</taxon>
        <taxon>Agaricales</taxon>
        <taxon>Marasmiineae</taxon>
        <taxon>Physalacriaceae</taxon>
        <taxon>Armillaria</taxon>
    </lineage>
</organism>
<evidence type="ECO:0000313" key="2">
    <source>
        <dbReference type="EMBL" id="PBK76089.1"/>
    </source>
</evidence>
<keyword evidence="1" id="KW-0472">Membrane</keyword>
<name>A0A2H3BZ39_9AGAR</name>
<dbReference type="EMBL" id="KZ293417">
    <property type="protein sequence ID" value="PBK76089.1"/>
    <property type="molecule type" value="Genomic_DNA"/>
</dbReference>